<keyword evidence="3 11" id="KW-1134">Transmembrane beta strand</keyword>
<evidence type="ECO:0000256" key="13">
    <source>
        <dbReference type="SAM" id="SignalP"/>
    </source>
</evidence>
<evidence type="ECO:0000259" key="14">
    <source>
        <dbReference type="Pfam" id="PF00593"/>
    </source>
</evidence>
<evidence type="ECO:0000313" key="16">
    <source>
        <dbReference type="EMBL" id="SKA19929.1"/>
    </source>
</evidence>
<evidence type="ECO:0000256" key="7">
    <source>
        <dbReference type="ARBA" id="ARBA00023065"/>
    </source>
</evidence>
<dbReference type="Proteomes" id="UP000190888">
    <property type="component" value="Unassembled WGS sequence"/>
</dbReference>
<dbReference type="PANTHER" id="PTHR32552">
    <property type="entry name" value="FERRICHROME IRON RECEPTOR-RELATED"/>
    <property type="match status" value="1"/>
</dbReference>
<evidence type="ECO:0000256" key="10">
    <source>
        <dbReference type="ARBA" id="ARBA00023237"/>
    </source>
</evidence>
<name>A0A1T4RVB1_9BACT</name>
<dbReference type="Pfam" id="PF00593">
    <property type="entry name" value="TonB_dep_Rec_b-barrel"/>
    <property type="match status" value="1"/>
</dbReference>
<feature type="signal peptide" evidence="13">
    <location>
        <begin position="1"/>
        <end position="20"/>
    </location>
</feature>
<dbReference type="InterPro" id="IPR039426">
    <property type="entry name" value="TonB-dep_rcpt-like"/>
</dbReference>
<dbReference type="AlphaFoldDB" id="A0A1T4RVB1"/>
<evidence type="ECO:0000313" key="17">
    <source>
        <dbReference type="Proteomes" id="UP000190888"/>
    </source>
</evidence>
<comment type="similarity">
    <text evidence="11 12">Belongs to the TonB-dependent receptor family.</text>
</comment>
<feature type="domain" description="TonB-dependent receptor plug" evidence="15">
    <location>
        <begin position="122"/>
        <end position="230"/>
    </location>
</feature>
<evidence type="ECO:0000256" key="8">
    <source>
        <dbReference type="ARBA" id="ARBA00023077"/>
    </source>
</evidence>
<keyword evidence="5 11" id="KW-0812">Transmembrane</keyword>
<dbReference type="SUPFAM" id="SSF49464">
    <property type="entry name" value="Carboxypeptidase regulatory domain-like"/>
    <property type="match status" value="1"/>
</dbReference>
<keyword evidence="7" id="KW-0406">Ion transport</keyword>
<dbReference type="InterPro" id="IPR008969">
    <property type="entry name" value="CarboxyPept-like_regulatory"/>
</dbReference>
<keyword evidence="6" id="KW-0408">Iron</keyword>
<protein>
    <submittedName>
        <fullName evidence="16">TonB-linked outer membrane protein, SusC/RagA family</fullName>
    </submittedName>
</protein>
<dbReference type="SUPFAM" id="SSF56935">
    <property type="entry name" value="Porins"/>
    <property type="match status" value="1"/>
</dbReference>
<evidence type="ECO:0000259" key="15">
    <source>
        <dbReference type="Pfam" id="PF07715"/>
    </source>
</evidence>
<dbReference type="NCBIfam" id="TIGR04056">
    <property type="entry name" value="OMP_RagA_SusC"/>
    <property type="match status" value="1"/>
</dbReference>
<proteinExistence type="inferred from homology"/>
<keyword evidence="2 11" id="KW-0813">Transport</keyword>
<dbReference type="InterPro" id="IPR036942">
    <property type="entry name" value="Beta-barrel_TonB_sf"/>
</dbReference>
<dbReference type="STRING" id="413434.SAMN04488132_11526"/>
<evidence type="ECO:0000256" key="1">
    <source>
        <dbReference type="ARBA" id="ARBA00004571"/>
    </source>
</evidence>
<dbReference type="InterPro" id="IPR000531">
    <property type="entry name" value="Beta-barrel_TonB"/>
</dbReference>
<dbReference type="InterPro" id="IPR023996">
    <property type="entry name" value="TonB-dep_OMP_SusC/RagA"/>
</dbReference>
<evidence type="ECO:0000256" key="4">
    <source>
        <dbReference type="ARBA" id="ARBA00022496"/>
    </source>
</evidence>
<sequence length="1043" mass="113443">MRRILLFLCISLLAIGQLDAQTRTVTGKVTDDKGTPLSGVSVTELGTDRKVLSTTVTNETGTFSVKVSNNTRGIQIASVGFVEQFFPLGGIRNNSLDVRLTASVDNLADVVVTTAGGLKTRKKDIGTASTQVSAATLTAAKPVNVAAGLAGKVAGLTVSATSSGVNPNFRVILRGQRSLTGNNQALIVLDNVIVPNDVLGNLNPEDVEDIVVLNGASGAALYGSDASNGALLITTKKGSKSKVAVKVANTLTIEQVAFYPKLQNRFGSGSTADIRVYTPDENQQYGPEFDGIVRPIGQPLADGTIQMVPYSPTDGKKNFWQLGLNNQTDLSISGGDERGTNFLSVQYVDGVGTTPKDKYNRTTVRYNGTRQFTRTLTLNMNSSYAQNRYDITSQTSNIYGYLMQTPAQIDVTQYKDWKTNKYADPSGYYNPFYENPYFLLDNYRQGTRNDYFTANGELKFAPLSWVDFTYRLGISTRNVSSKTYSDIFRYSDFAKATTHGSYKKTDKVGGVTDASSYTTRLTSEFQASFRKKIQDFNLRLVTAATLRQDQSKSLSASVSGLVVPGLFNLSNTLNNPTADESNFKARQLGAYYDLNIGYKGFLNIHTTGRNDWVSTLAPENRSFFYPSVDVAFTPMDAIPALKEMKALNSLKIRASWSKVGQVNLTGTFGAYALDPTFGQAAGFPYPIGGGFTVGNRIVSNNLKPEMTKQWEVGADFGLFKNRITGAITYYSNKTTDQTVSTSVSSATGYTTYLLNAAATSGSGLEFTASTVPLRTKDWELTVGGNYSYVIKSNVDAITSDVKNLSLGSISYAVVGQPFPVLLGTAYKKDPLGRVIVDPITGYPSRSDTNSVLGSAVPKHTLALNISLRYKNFRFSALGEYRGGYQTYMPSTTAFDFSGGGQNTVAFNRERFVFPNSVIPDPNKPGEYLPNNNITVRDGGYNFWAQSVRTGVNENYVISGAFWKIREITLSYDVPQSALQRVKFIKNLTISAQARNVFMFFPKTNMYTDPEFSDNGSTSNGVGVAGISNAPPSRYYGASISITF</sequence>
<dbReference type="RefSeq" id="WP_078832827.1">
    <property type="nucleotide sequence ID" value="NZ_FUWH01000015.1"/>
</dbReference>
<keyword evidence="9 11" id="KW-0472">Membrane</keyword>
<dbReference type="OrthoDB" id="609136at2"/>
<gene>
    <name evidence="16" type="ORF">SAMN04488132_11526</name>
</gene>
<feature type="chain" id="PRO_5013273106" evidence="13">
    <location>
        <begin position="21"/>
        <end position="1043"/>
    </location>
</feature>
<keyword evidence="10 11" id="KW-0998">Cell outer membrane</keyword>
<comment type="subcellular location">
    <subcellularLocation>
        <location evidence="1 11">Cell outer membrane</location>
        <topology evidence="1 11">Multi-pass membrane protein</topology>
    </subcellularLocation>
</comment>
<keyword evidence="4" id="KW-0410">Iron transport</keyword>
<reference evidence="16 17" key="1">
    <citation type="submission" date="2017-02" db="EMBL/GenBank/DDBJ databases">
        <authorList>
            <person name="Peterson S.W."/>
        </authorList>
    </citation>
    <scope>NUCLEOTIDE SEQUENCE [LARGE SCALE GENOMIC DNA]</scope>
    <source>
        <strain evidence="16 17">DSM 22335</strain>
    </source>
</reference>
<dbReference type="PROSITE" id="PS52016">
    <property type="entry name" value="TONB_DEPENDENT_REC_3"/>
    <property type="match status" value="1"/>
</dbReference>
<keyword evidence="8 12" id="KW-0798">TonB box</keyword>
<evidence type="ECO:0000256" key="6">
    <source>
        <dbReference type="ARBA" id="ARBA00023004"/>
    </source>
</evidence>
<accession>A0A1T4RVB1</accession>
<keyword evidence="17" id="KW-1185">Reference proteome</keyword>
<dbReference type="InterPro" id="IPR037066">
    <property type="entry name" value="Plug_dom_sf"/>
</dbReference>
<dbReference type="Gene3D" id="2.40.170.20">
    <property type="entry name" value="TonB-dependent receptor, beta-barrel domain"/>
    <property type="match status" value="1"/>
</dbReference>
<dbReference type="InterPro" id="IPR012910">
    <property type="entry name" value="Plug_dom"/>
</dbReference>
<dbReference type="GO" id="GO:0009279">
    <property type="term" value="C:cell outer membrane"/>
    <property type="evidence" value="ECO:0007669"/>
    <property type="project" value="UniProtKB-SubCell"/>
</dbReference>
<evidence type="ECO:0000256" key="12">
    <source>
        <dbReference type="RuleBase" id="RU003357"/>
    </source>
</evidence>
<evidence type="ECO:0000256" key="5">
    <source>
        <dbReference type="ARBA" id="ARBA00022692"/>
    </source>
</evidence>
<evidence type="ECO:0000256" key="3">
    <source>
        <dbReference type="ARBA" id="ARBA00022452"/>
    </source>
</evidence>
<dbReference type="Pfam" id="PF07715">
    <property type="entry name" value="Plug"/>
    <property type="match status" value="1"/>
</dbReference>
<organism evidence="16 17">
    <name type="scientific">Sediminibacterium ginsengisoli</name>
    <dbReference type="NCBI Taxonomy" id="413434"/>
    <lineage>
        <taxon>Bacteria</taxon>
        <taxon>Pseudomonadati</taxon>
        <taxon>Bacteroidota</taxon>
        <taxon>Chitinophagia</taxon>
        <taxon>Chitinophagales</taxon>
        <taxon>Chitinophagaceae</taxon>
        <taxon>Sediminibacterium</taxon>
    </lineage>
</organism>
<dbReference type="GO" id="GO:0006826">
    <property type="term" value="P:iron ion transport"/>
    <property type="evidence" value="ECO:0007669"/>
    <property type="project" value="UniProtKB-KW"/>
</dbReference>
<evidence type="ECO:0000256" key="9">
    <source>
        <dbReference type="ARBA" id="ARBA00023136"/>
    </source>
</evidence>
<feature type="domain" description="TonB-dependent receptor-like beta-barrel" evidence="14">
    <location>
        <begin position="413"/>
        <end position="906"/>
    </location>
</feature>
<dbReference type="EMBL" id="FUWH01000015">
    <property type="protein sequence ID" value="SKA19929.1"/>
    <property type="molecule type" value="Genomic_DNA"/>
</dbReference>
<keyword evidence="13" id="KW-0732">Signal</keyword>
<dbReference type="PANTHER" id="PTHR32552:SF81">
    <property type="entry name" value="TONB-DEPENDENT OUTER MEMBRANE RECEPTOR"/>
    <property type="match status" value="1"/>
</dbReference>
<dbReference type="Gene3D" id="2.170.130.10">
    <property type="entry name" value="TonB-dependent receptor, plug domain"/>
    <property type="match status" value="1"/>
</dbReference>
<evidence type="ECO:0000256" key="11">
    <source>
        <dbReference type="PROSITE-ProRule" id="PRU01360"/>
    </source>
</evidence>
<evidence type="ECO:0000256" key="2">
    <source>
        <dbReference type="ARBA" id="ARBA00022448"/>
    </source>
</evidence>